<sequence>MRHFLAEWKTIIALIMVAPGAGAGEPFACLLGASAGRCVTEEDPLFDLEAARGRRQWTAGVVNHLHVGGNAKLYLSPNRLYQPPYRILTRNGELAVSGRVASAFLVPQACFYAQPKSVGPAQCREPGSPLALTAGSGGKIASVSIPQGLRVYASGRDPARGSIVFNPPGADLAVPARPGLRQFDVARTRIGCHRECPLGETDSYAIDAIYGELWNHAFFDIKTFQFTFSIRRPTSWMEITHAGRFPLRFSLDRGRLGRGHGSLSPPVGQPHALDPATRFLTLAFEREGERALRYQVLELGANRQLLRASPLAELFNGTKPDGVVPETFTILSHSPDVRLASLSFAVGTGPKRAYRSYGLALCYANPLLAIFNYVVQGKCNQPEAIHRYMKGDMPPRNAMLLHVAGDLSPPGRSNHVQPVIPR</sequence>
<gene>
    <name evidence="1" type="ORF">DAI18_16240</name>
</gene>
<dbReference type="Proteomes" id="UP000244173">
    <property type="component" value="Chromosome"/>
</dbReference>
<dbReference type="KEGG" id="maer:DAI18_16240"/>
<keyword evidence="2" id="KW-1185">Reference proteome</keyword>
<dbReference type="STRING" id="1122240.GCA_000620105_02694"/>
<organism evidence="1 2">
    <name type="scientific">Microvirgula aerodenitrificans</name>
    <dbReference type="NCBI Taxonomy" id="57480"/>
    <lineage>
        <taxon>Bacteria</taxon>
        <taxon>Pseudomonadati</taxon>
        <taxon>Pseudomonadota</taxon>
        <taxon>Betaproteobacteria</taxon>
        <taxon>Neisseriales</taxon>
        <taxon>Aquaspirillaceae</taxon>
        <taxon>Microvirgula</taxon>
    </lineage>
</organism>
<evidence type="ECO:0000313" key="2">
    <source>
        <dbReference type="Proteomes" id="UP000244173"/>
    </source>
</evidence>
<proteinExistence type="predicted"/>
<evidence type="ECO:0000313" key="1">
    <source>
        <dbReference type="EMBL" id="AVY95421.1"/>
    </source>
</evidence>
<accession>A0A2S0PDI4</accession>
<dbReference type="AlphaFoldDB" id="A0A2S0PDI4"/>
<dbReference type="EMBL" id="CP028519">
    <property type="protein sequence ID" value="AVY95421.1"/>
    <property type="molecule type" value="Genomic_DNA"/>
</dbReference>
<name>A0A2S0PDI4_9NEIS</name>
<protein>
    <submittedName>
        <fullName evidence="1">Uncharacterized protein</fullName>
    </submittedName>
</protein>
<reference evidence="1 2" key="1">
    <citation type="submission" date="2018-04" db="EMBL/GenBank/DDBJ databases">
        <title>Denitrifier Microvirgula.</title>
        <authorList>
            <person name="Anderson E."/>
            <person name="Jang J."/>
            <person name="Ishii S."/>
        </authorList>
    </citation>
    <scope>NUCLEOTIDE SEQUENCE [LARGE SCALE GENOMIC DNA]</scope>
    <source>
        <strain evidence="1 2">BE2.4</strain>
    </source>
</reference>